<dbReference type="GO" id="GO:0005634">
    <property type="term" value="C:nucleus"/>
    <property type="evidence" value="ECO:0007669"/>
    <property type="project" value="InterPro"/>
</dbReference>
<accession>A0A8B9SIE5</accession>
<reference evidence="3" key="3">
    <citation type="submission" date="2025-09" db="UniProtKB">
        <authorList>
            <consortium name="Ensembl"/>
        </authorList>
    </citation>
    <scope>IDENTIFICATION</scope>
</reference>
<reference evidence="3" key="2">
    <citation type="submission" date="2025-08" db="UniProtKB">
        <authorList>
            <consortium name="Ensembl"/>
        </authorList>
    </citation>
    <scope>IDENTIFICATION</scope>
</reference>
<feature type="compositionally biased region" description="Low complexity" evidence="1">
    <location>
        <begin position="216"/>
        <end position="231"/>
    </location>
</feature>
<dbReference type="Ensembl" id="ENSAPLT00020007410.1">
    <property type="protein sequence ID" value="ENSAPLP00020006896.1"/>
    <property type="gene ID" value="ENSAPLG00020005039.1"/>
</dbReference>
<feature type="region of interest" description="Disordered" evidence="1">
    <location>
        <begin position="396"/>
        <end position="420"/>
    </location>
</feature>
<sequence>MAPVRISSVVSFSSQDPRFPVENLLREDRGGPWLCCPRDRSRRLRAELQLEAATAIGYLDLGNCGCALVQVEVGRSSWPRDHPYVPLVPGVPLMTPAESRAGENRCGVRMFKEADFLEPAVGQKWDRVRLTCSQPFSRQGQFGLSFLRLRTPSDPQPDPHLVLVGAVGVGGMPGGSRQPPQCRLVLQEGAHSPQRCSPAICRMLCAQTGSWGLAAGGAAQEPPAAAGAGPQIPEPPCPEPPPPQPPGQDAAGGGTEPSQKSPKRHHGEQPGAGPPSTGLLAGRPRAPKKGPQAGGSQPPRQLAGPPQETQRRTETPSPWPQRGTQRRGRGGAVPPLLGMFQPGAAPCARLPLRRGRPRPQFRPQIGASVLGALPHLPALLQPRRGAAARQHLRGVRAGGLGAPPPRPHNPLGVPVENKIR</sequence>
<name>A0A8B9SIE5_ANAPL</name>
<organism evidence="3 4">
    <name type="scientific">Anas platyrhynchos</name>
    <name type="common">Mallard</name>
    <name type="synonym">Anas boschas</name>
    <dbReference type="NCBI Taxonomy" id="8839"/>
    <lineage>
        <taxon>Eukaryota</taxon>
        <taxon>Metazoa</taxon>
        <taxon>Chordata</taxon>
        <taxon>Craniata</taxon>
        <taxon>Vertebrata</taxon>
        <taxon>Euteleostomi</taxon>
        <taxon>Archelosauria</taxon>
        <taxon>Archosauria</taxon>
        <taxon>Dinosauria</taxon>
        <taxon>Saurischia</taxon>
        <taxon>Theropoda</taxon>
        <taxon>Coelurosauria</taxon>
        <taxon>Aves</taxon>
        <taxon>Neognathae</taxon>
        <taxon>Galloanserae</taxon>
        <taxon>Anseriformes</taxon>
        <taxon>Anatidae</taxon>
        <taxon>Anatinae</taxon>
        <taxon>Anas</taxon>
    </lineage>
</organism>
<dbReference type="Pfam" id="PF01834">
    <property type="entry name" value="XRCC1_N"/>
    <property type="match status" value="1"/>
</dbReference>
<proteinExistence type="predicted"/>
<dbReference type="Gene3D" id="2.60.120.260">
    <property type="entry name" value="Galactose-binding domain-like"/>
    <property type="match status" value="1"/>
</dbReference>
<evidence type="ECO:0000313" key="3">
    <source>
        <dbReference type="Ensembl" id="ENSAPLP00020006896.1"/>
    </source>
</evidence>
<dbReference type="GO" id="GO:0006284">
    <property type="term" value="P:base-excision repair"/>
    <property type="evidence" value="ECO:0007669"/>
    <property type="project" value="TreeGrafter"/>
</dbReference>
<dbReference type="GO" id="GO:0003684">
    <property type="term" value="F:damaged DNA binding"/>
    <property type="evidence" value="ECO:0007669"/>
    <property type="project" value="InterPro"/>
</dbReference>
<dbReference type="PANTHER" id="PTHR11370:SF4">
    <property type="entry name" value="DNA-REPAIR PROTEIN XRCC1 N-TERMINAL DOMAIN-CONTAINING PROTEIN"/>
    <property type="match status" value="1"/>
</dbReference>
<protein>
    <recommendedName>
        <fullName evidence="2">DNA-repair protein Xrcc1 N-terminal domain-containing protein</fullName>
    </recommendedName>
</protein>
<evidence type="ECO:0000256" key="1">
    <source>
        <dbReference type="SAM" id="MobiDB-lite"/>
    </source>
</evidence>
<dbReference type="InterPro" id="IPR002706">
    <property type="entry name" value="Xrcc1_N"/>
</dbReference>
<feature type="region of interest" description="Disordered" evidence="1">
    <location>
        <begin position="215"/>
        <end position="341"/>
    </location>
</feature>
<dbReference type="InterPro" id="IPR008979">
    <property type="entry name" value="Galactose-bd-like_sf"/>
</dbReference>
<dbReference type="AlphaFoldDB" id="A0A8B9SIE5"/>
<reference evidence="3" key="1">
    <citation type="submission" date="2019-08" db="EMBL/GenBank/DDBJ databases">
        <title>Three high-quality genomes provides insights into domestication of ducks.</title>
        <authorList>
            <person name="Hou Z.C."/>
            <person name="Zhu F."/>
            <person name="Yin Z.T."/>
            <person name="Zhang F."/>
        </authorList>
    </citation>
    <scope>NUCLEOTIDE SEQUENCE [LARGE SCALE GENOMIC DNA]</scope>
</reference>
<dbReference type="Proteomes" id="UP000694400">
    <property type="component" value="Chromosome 1"/>
</dbReference>
<feature type="domain" description="DNA-repair protein Xrcc1 N-terminal" evidence="2">
    <location>
        <begin position="1"/>
        <end position="149"/>
    </location>
</feature>
<dbReference type="SUPFAM" id="SSF49785">
    <property type="entry name" value="Galactose-binding domain-like"/>
    <property type="match status" value="1"/>
</dbReference>
<dbReference type="PANTHER" id="PTHR11370">
    <property type="entry name" value="DNA-REPAIR PROTEIN XRCC1"/>
    <property type="match status" value="1"/>
</dbReference>
<evidence type="ECO:0000313" key="4">
    <source>
        <dbReference type="Proteomes" id="UP000694400"/>
    </source>
</evidence>
<dbReference type="FunFam" id="2.60.120.260:FF:000025">
    <property type="entry name" value="DNA repair protein XRCC1 isoform X1"/>
    <property type="match status" value="1"/>
</dbReference>
<feature type="compositionally biased region" description="Pro residues" evidence="1">
    <location>
        <begin position="232"/>
        <end position="246"/>
    </location>
</feature>
<evidence type="ECO:0000259" key="2">
    <source>
        <dbReference type="Pfam" id="PF01834"/>
    </source>
</evidence>
<dbReference type="GO" id="GO:0000012">
    <property type="term" value="P:single strand break repair"/>
    <property type="evidence" value="ECO:0007669"/>
    <property type="project" value="InterPro"/>
</dbReference>